<dbReference type="SUPFAM" id="SSF101391">
    <property type="entry name" value="Hsp90 co-chaperone CDC37"/>
    <property type="match status" value="1"/>
</dbReference>
<evidence type="ECO:0000256" key="1">
    <source>
        <dbReference type="ARBA" id="ARBA00004496"/>
    </source>
</evidence>
<feature type="compositionally biased region" description="Basic and acidic residues" evidence="7">
    <location>
        <begin position="1"/>
        <end position="13"/>
    </location>
</feature>
<dbReference type="Pfam" id="PF08564">
    <property type="entry name" value="CDC37_C"/>
    <property type="match status" value="1"/>
</dbReference>
<dbReference type="Gene3D" id="6.10.140.250">
    <property type="match status" value="1"/>
</dbReference>
<reference evidence="11 13" key="2">
    <citation type="submission" date="2018-11" db="EMBL/GenBank/DDBJ databases">
        <authorList>
            <consortium name="Pathogen Informatics"/>
        </authorList>
    </citation>
    <scope>NUCLEOTIDE SEQUENCE [LARGE SCALE GENOMIC DNA]</scope>
</reference>
<evidence type="ECO:0000313" key="12">
    <source>
        <dbReference type="Proteomes" id="UP000038040"/>
    </source>
</evidence>
<dbReference type="PANTHER" id="PTHR12800">
    <property type="entry name" value="CDC37-RELATED"/>
    <property type="match status" value="1"/>
</dbReference>
<evidence type="ECO:0000259" key="10">
    <source>
        <dbReference type="SMART" id="SM01071"/>
    </source>
</evidence>
<feature type="domain" description="Cdc37 Hsp90 binding" evidence="9">
    <location>
        <begin position="128"/>
        <end position="285"/>
    </location>
</feature>
<comment type="subcellular location">
    <subcellularLocation>
        <location evidence="1">Cytoplasm</location>
    </subcellularLocation>
</comment>
<dbReference type="Proteomes" id="UP000274756">
    <property type="component" value="Unassembled WGS sequence"/>
</dbReference>
<comment type="similarity">
    <text evidence="2">Belongs to the CDC37 family.</text>
</comment>
<dbReference type="Gene3D" id="1.20.58.610">
    <property type="entry name" value="Cdc37, Hsp90 binding domain"/>
    <property type="match status" value="1"/>
</dbReference>
<dbReference type="STRING" id="318479.A0A0N4U2F7"/>
<dbReference type="AlphaFoldDB" id="A0A0N4U2F7"/>
<sequence>MPLDYSKWKKIEVSDDEDDTHPNIDTPSLFRWRHRARLERMAERKEEKEKLNKEKSTIEKRMQEIEEKLKSANLEEKERVKLKLERDEVKKQEEDYMKKEEELAEKERLEPWNVDTIGHEAFSASRINKISEKKSEPPKMTEEEENKRMMAFFTANEELLDRYGKITGLDASRDFLLEHPHLASNFSANYLTIQALNHAMELEDKEMCIMAEQIIIIQYLLELAGSLCALPTNTNFIANFFKKLQAADPSYMSMFRKEVNEFCDRLRKRGAEKRQEAFEEYDKEEKAKRIAESPGGVDPQEVYDSLPEEMRSAFDSQEVSRLQAVAQKMDRDVFMYHLQRCIDSGLWIPDAKTKGGQHSSGEAEVE</sequence>
<gene>
    <name evidence="11" type="ORF">DME_LOCUS5219</name>
</gene>
<dbReference type="InterPro" id="IPR013874">
    <property type="entry name" value="Cdc37_Hsp90-bd"/>
</dbReference>
<dbReference type="GO" id="GO:0051082">
    <property type="term" value="F:unfolded protein binding"/>
    <property type="evidence" value="ECO:0007669"/>
    <property type="project" value="TreeGrafter"/>
</dbReference>
<dbReference type="GO" id="GO:0019901">
    <property type="term" value="F:protein kinase binding"/>
    <property type="evidence" value="ECO:0007669"/>
    <property type="project" value="InterPro"/>
</dbReference>
<name>A0A0N4U2F7_DRAME</name>
<dbReference type="WBParaSite" id="DME_0000085901-mRNA-1">
    <property type="protein sequence ID" value="DME_0000085901-mRNA-1"/>
    <property type="gene ID" value="DME_0000085901"/>
</dbReference>
<dbReference type="Pfam" id="PF08565">
    <property type="entry name" value="CDC37_M"/>
    <property type="match status" value="1"/>
</dbReference>
<dbReference type="OrthoDB" id="440202at2759"/>
<dbReference type="InterPro" id="IPR038189">
    <property type="entry name" value="Cdc37_Hsp90-bd_sf"/>
</dbReference>
<evidence type="ECO:0000256" key="5">
    <source>
        <dbReference type="ARBA" id="ARBA00031396"/>
    </source>
</evidence>
<feature type="domain" description="Cdc37 C-terminal" evidence="8">
    <location>
        <begin position="291"/>
        <end position="364"/>
    </location>
</feature>
<evidence type="ECO:0000259" key="9">
    <source>
        <dbReference type="SMART" id="SM01070"/>
    </source>
</evidence>
<dbReference type="EMBL" id="UYYG01001152">
    <property type="protein sequence ID" value="VDN55246.1"/>
    <property type="molecule type" value="Genomic_DNA"/>
</dbReference>
<evidence type="ECO:0000313" key="14">
    <source>
        <dbReference type="WBParaSite" id="DME_0000085901-mRNA-1"/>
    </source>
</evidence>
<dbReference type="GO" id="GO:0050821">
    <property type="term" value="P:protein stabilization"/>
    <property type="evidence" value="ECO:0007669"/>
    <property type="project" value="TreeGrafter"/>
</dbReference>
<evidence type="ECO:0000256" key="6">
    <source>
        <dbReference type="SAM" id="Coils"/>
    </source>
</evidence>
<dbReference type="Pfam" id="PF03234">
    <property type="entry name" value="CDC37_N"/>
    <property type="match status" value="1"/>
</dbReference>
<feature type="coiled-coil region" evidence="6">
    <location>
        <begin position="35"/>
        <end position="110"/>
    </location>
</feature>
<reference evidence="14" key="1">
    <citation type="submission" date="2017-02" db="UniProtKB">
        <authorList>
            <consortium name="WormBaseParasite"/>
        </authorList>
    </citation>
    <scope>IDENTIFICATION</scope>
</reference>
<dbReference type="SMART" id="SM01070">
    <property type="entry name" value="CDC37_M"/>
    <property type="match status" value="1"/>
</dbReference>
<feature type="region of interest" description="Disordered" evidence="7">
    <location>
        <begin position="1"/>
        <end position="26"/>
    </location>
</feature>
<dbReference type="Proteomes" id="UP000038040">
    <property type="component" value="Unplaced"/>
</dbReference>
<evidence type="ECO:0000313" key="13">
    <source>
        <dbReference type="Proteomes" id="UP000274756"/>
    </source>
</evidence>
<dbReference type="GO" id="GO:0006457">
    <property type="term" value="P:protein folding"/>
    <property type="evidence" value="ECO:0007669"/>
    <property type="project" value="TreeGrafter"/>
</dbReference>
<dbReference type="SMART" id="SM01069">
    <property type="entry name" value="CDC37_C"/>
    <property type="match status" value="1"/>
</dbReference>
<keyword evidence="4" id="KW-0143">Chaperone</keyword>
<keyword evidence="6" id="KW-0175">Coiled coil</keyword>
<feature type="domain" description="Cdc37 N-terminal" evidence="10">
    <location>
        <begin position="2"/>
        <end position="125"/>
    </location>
</feature>
<dbReference type="InterPro" id="IPR004918">
    <property type="entry name" value="Cdc37"/>
</dbReference>
<proteinExistence type="inferred from homology"/>
<dbReference type="PANTHER" id="PTHR12800:SF4">
    <property type="entry name" value="HSP90 CO-CHAPERONE CDC37"/>
    <property type="match status" value="1"/>
</dbReference>
<keyword evidence="13" id="KW-1185">Reference proteome</keyword>
<keyword evidence="3" id="KW-0963">Cytoplasm</keyword>
<dbReference type="GO" id="GO:0051087">
    <property type="term" value="F:protein-folding chaperone binding"/>
    <property type="evidence" value="ECO:0007669"/>
    <property type="project" value="TreeGrafter"/>
</dbReference>
<dbReference type="SMART" id="SM01071">
    <property type="entry name" value="CDC37_N"/>
    <property type="match status" value="1"/>
</dbReference>
<dbReference type="GO" id="GO:0005737">
    <property type="term" value="C:cytoplasm"/>
    <property type="evidence" value="ECO:0007669"/>
    <property type="project" value="UniProtKB-SubCell"/>
</dbReference>
<dbReference type="GO" id="GO:0031072">
    <property type="term" value="F:heat shock protein binding"/>
    <property type="evidence" value="ECO:0007669"/>
    <property type="project" value="TreeGrafter"/>
</dbReference>
<organism evidence="12 14">
    <name type="scientific">Dracunculus medinensis</name>
    <name type="common">Guinea worm</name>
    <dbReference type="NCBI Taxonomy" id="318479"/>
    <lineage>
        <taxon>Eukaryota</taxon>
        <taxon>Metazoa</taxon>
        <taxon>Ecdysozoa</taxon>
        <taxon>Nematoda</taxon>
        <taxon>Chromadorea</taxon>
        <taxon>Rhabditida</taxon>
        <taxon>Spirurina</taxon>
        <taxon>Dracunculoidea</taxon>
        <taxon>Dracunculidae</taxon>
        <taxon>Dracunculus</taxon>
    </lineage>
</organism>
<evidence type="ECO:0000259" key="8">
    <source>
        <dbReference type="SMART" id="SM01069"/>
    </source>
</evidence>
<evidence type="ECO:0000256" key="2">
    <source>
        <dbReference type="ARBA" id="ARBA00006222"/>
    </source>
</evidence>
<evidence type="ECO:0000256" key="4">
    <source>
        <dbReference type="ARBA" id="ARBA00023186"/>
    </source>
</evidence>
<evidence type="ECO:0000313" key="11">
    <source>
        <dbReference type="EMBL" id="VDN55246.1"/>
    </source>
</evidence>
<accession>A0A0N4U2F7</accession>
<evidence type="ECO:0000256" key="7">
    <source>
        <dbReference type="SAM" id="MobiDB-lite"/>
    </source>
</evidence>
<dbReference type="InterPro" id="IPR013873">
    <property type="entry name" value="Cdc37_C"/>
</dbReference>
<protein>
    <recommendedName>
        <fullName evidence="5">Hsp90 chaperone protein kinase-targeting subunit</fullName>
    </recommendedName>
</protein>
<dbReference type="InterPro" id="IPR013855">
    <property type="entry name" value="Cdc37_N_dom"/>
</dbReference>
<evidence type="ECO:0000256" key="3">
    <source>
        <dbReference type="ARBA" id="ARBA00022490"/>
    </source>
</evidence>